<dbReference type="Gene3D" id="3.20.20.80">
    <property type="entry name" value="Glycosidases"/>
    <property type="match status" value="1"/>
</dbReference>
<dbReference type="SUPFAM" id="SSF51445">
    <property type="entry name" value="(Trans)glycosidases"/>
    <property type="match status" value="1"/>
</dbReference>
<sequence length="129" mass="14806">HASGWYDQGGGDIDSMHKYILPIHLRKSKKRAFVVTEFGGYSNIVRGHTWNEKKAFGYLMFKSKESLTKAYKKLLDKQIIPIIDKGLSGTVYTQVSDVENEVNGIYTYDRAVLKIDENVLKDINSQLRY</sequence>
<organism evidence="1">
    <name type="scientific">human gut metagenome</name>
    <dbReference type="NCBI Taxonomy" id="408170"/>
    <lineage>
        <taxon>unclassified sequences</taxon>
        <taxon>metagenomes</taxon>
        <taxon>organismal metagenomes</taxon>
    </lineage>
</organism>
<dbReference type="EMBL" id="AJWZ01005219">
    <property type="protein sequence ID" value="EKC63187.1"/>
    <property type="molecule type" value="Genomic_DNA"/>
</dbReference>
<dbReference type="AlphaFoldDB" id="K1SR63"/>
<accession>K1SR63</accession>
<comment type="caution">
    <text evidence="1">The sequence shown here is derived from an EMBL/GenBank/DDBJ whole genome shotgun (WGS) entry which is preliminary data.</text>
</comment>
<proteinExistence type="predicted"/>
<name>K1SR63_9ZZZZ</name>
<protein>
    <submittedName>
        <fullName evidence="1">Beta-galactosidase</fullName>
    </submittedName>
</protein>
<dbReference type="InterPro" id="IPR017853">
    <property type="entry name" value="GH"/>
</dbReference>
<feature type="non-terminal residue" evidence="1">
    <location>
        <position position="1"/>
    </location>
</feature>
<evidence type="ECO:0000313" key="1">
    <source>
        <dbReference type="EMBL" id="EKC63187.1"/>
    </source>
</evidence>
<gene>
    <name evidence="1" type="ORF">OBE_07593</name>
</gene>
<reference evidence="1" key="1">
    <citation type="journal article" date="2013" name="Environ. Microbiol.">
        <title>Microbiota from the distal guts of lean and obese adolescents exhibit partial functional redundancy besides clear differences in community structure.</title>
        <authorList>
            <person name="Ferrer M."/>
            <person name="Ruiz A."/>
            <person name="Lanza F."/>
            <person name="Haange S.B."/>
            <person name="Oberbach A."/>
            <person name="Till H."/>
            <person name="Bargiela R."/>
            <person name="Campoy C."/>
            <person name="Segura M.T."/>
            <person name="Richter M."/>
            <person name="von Bergen M."/>
            <person name="Seifert J."/>
            <person name="Suarez A."/>
        </authorList>
    </citation>
    <scope>NUCLEOTIDE SEQUENCE</scope>
</reference>